<gene>
    <name evidence="2" type="ORF">PLXY2_LOCUS7715</name>
</gene>
<feature type="chain" id="PRO_5035910528" evidence="1">
    <location>
        <begin position="19"/>
        <end position="273"/>
    </location>
</feature>
<protein>
    <submittedName>
        <fullName evidence="2">(diamondback moth) hypothetical protein</fullName>
    </submittedName>
</protein>
<proteinExistence type="predicted"/>
<reference evidence="2" key="1">
    <citation type="submission" date="2020-11" db="EMBL/GenBank/DDBJ databases">
        <authorList>
            <person name="Whiteford S."/>
        </authorList>
    </citation>
    <scope>NUCLEOTIDE SEQUENCE</scope>
</reference>
<name>A0A8S4F3B3_PLUXY</name>
<comment type="caution">
    <text evidence="2">The sequence shown here is derived from an EMBL/GenBank/DDBJ whole genome shotgun (WGS) entry which is preliminary data.</text>
</comment>
<keyword evidence="3" id="KW-1185">Reference proteome</keyword>
<dbReference type="AlphaFoldDB" id="A0A8S4F3B3"/>
<feature type="signal peptide" evidence="1">
    <location>
        <begin position="1"/>
        <end position="18"/>
    </location>
</feature>
<keyword evidence="1" id="KW-0732">Signal</keyword>
<evidence type="ECO:0000256" key="1">
    <source>
        <dbReference type="SAM" id="SignalP"/>
    </source>
</evidence>
<dbReference type="EMBL" id="CAJHNJ030000027">
    <property type="protein sequence ID" value="CAG9122577.1"/>
    <property type="molecule type" value="Genomic_DNA"/>
</dbReference>
<evidence type="ECO:0000313" key="2">
    <source>
        <dbReference type="EMBL" id="CAG9122577.1"/>
    </source>
</evidence>
<accession>A0A8S4F3B3</accession>
<evidence type="ECO:0000313" key="3">
    <source>
        <dbReference type="Proteomes" id="UP000653454"/>
    </source>
</evidence>
<dbReference type="Proteomes" id="UP000653454">
    <property type="component" value="Unassembled WGS sequence"/>
</dbReference>
<organism evidence="2 3">
    <name type="scientific">Plutella xylostella</name>
    <name type="common">Diamondback moth</name>
    <name type="synonym">Plutella maculipennis</name>
    <dbReference type="NCBI Taxonomy" id="51655"/>
    <lineage>
        <taxon>Eukaryota</taxon>
        <taxon>Metazoa</taxon>
        <taxon>Ecdysozoa</taxon>
        <taxon>Arthropoda</taxon>
        <taxon>Hexapoda</taxon>
        <taxon>Insecta</taxon>
        <taxon>Pterygota</taxon>
        <taxon>Neoptera</taxon>
        <taxon>Endopterygota</taxon>
        <taxon>Lepidoptera</taxon>
        <taxon>Glossata</taxon>
        <taxon>Ditrysia</taxon>
        <taxon>Yponomeutoidea</taxon>
        <taxon>Plutellidae</taxon>
        <taxon>Plutella</taxon>
    </lineage>
</organism>
<sequence length="273" mass="28509">MLFFPIFLILIVEGVIFTVSTTWDREWSCEIYEKRNVKKVSICTEQKCANCGTIPESCTMSQSSQTAYNLCLCKNGWRTLDGRCAAECSDAADPNDPRCTGYANTIFVTGDNPIELACGRCKAGDVSLYSTSCNPPCCCVYGYVRDRTGQCVDSGKCCQPPASPAGAGAGAQEPDQQEPAGVPYVGPEGVPYVGPDGVPYVGPDGVPYVGPDGVPYVGPDGVPYVGPEGVPEGGPEGVPYVGPEGVPYVGPDGVPYVGPEGGGRVVVDINVAP</sequence>